<dbReference type="Pfam" id="PF13901">
    <property type="entry name" value="RH_dom"/>
    <property type="match status" value="1"/>
</dbReference>
<dbReference type="PROSITE" id="PS50195">
    <property type="entry name" value="PX"/>
    <property type="match status" value="1"/>
</dbReference>
<evidence type="ECO:0000259" key="6">
    <source>
        <dbReference type="PROSITE" id="PS50195"/>
    </source>
</evidence>
<reference evidence="7 8" key="1">
    <citation type="submission" date="2024-05" db="EMBL/GenBank/DDBJ databases">
        <title>Haplotype-resolved chromosome-level genome assembly of Huyou (Citrus changshanensis).</title>
        <authorList>
            <person name="Miao C."/>
            <person name="Chen W."/>
            <person name="Wu Y."/>
            <person name="Wang L."/>
            <person name="Zhao S."/>
            <person name="Grierson D."/>
            <person name="Xu C."/>
            <person name="Chen K."/>
        </authorList>
    </citation>
    <scope>NUCLEOTIDE SEQUENCE [LARGE SCALE GENOMIC DNA]</scope>
    <source>
        <strain evidence="7">01-14</strain>
        <tissue evidence="7">Leaf</tissue>
    </source>
</reference>
<proteinExistence type="predicted"/>
<evidence type="ECO:0000313" key="7">
    <source>
        <dbReference type="EMBL" id="KAK9198050.1"/>
    </source>
</evidence>
<dbReference type="Gene3D" id="3.30.1520.10">
    <property type="entry name" value="Phox-like domain"/>
    <property type="match status" value="1"/>
</dbReference>
<evidence type="ECO:0000256" key="1">
    <source>
        <dbReference type="ARBA" id="ARBA00022723"/>
    </source>
</evidence>
<evidence type="ECO:0000313" key="8">
    <source>
        <dbReference type="Proteomes" id="UP001428341"/>
    </source>
</evidence>
<protein>
    <recommendedName>
        <fullName evidence="6">PX domain-containing protein</fullName>
    </recommendedName>
</protein>
<dbReference type="InterPro" id="IPR025258">
    <property type="entry name" value="RH_dom"/>
</dbReference>
<dbReference type="InterPro" id="IPR001683">
    <property type="entry name" value="PX_dom"/>
</dbReference>
<name>A0AAP0QKI9_9ROSI</name>
<dbReference type="EMBL" id="JBCGBO010000005">
    <property type="protein sequence ID" value="KAK9198050.1"/>
    <property type="molecule type" value="Genomic_DNA"/>
</dbReference>
<evidence type="ECO:0000256" key="2">
    <source>
        <dbReference type="ARBA" id="ARBA00022737"/>
    </source>
</evidence>
<sequence>MNNGEGTRGEVSEVASPESYGGDVSPASLSHYSSCGESEFERYCSANSVMGTPSMRSSFGNDCVDSEFGSLKSLGFADDLSFENFSLGGKQKLSILGDRRIEFREGRNDKDLEMESGVSGLHCDGDSNINNSNEGRINHHVDMQMNGSEIMSEGGERTLVGSVVGNSRDIETRAEEGSSFVVYNEEKGHCSDGFDGNGMEGEEDGTSLRYEHSEDEDSMYNYGSDEEHRGKLYYPRNVGRVQEAKGENENPLFINSHVAFGSNDWDDFELEVGGSTSSLTLEKVHEKREPIIESGKNLLIFTSKSTIGFPSGGQKEQGNDATDESVVSEKVRGADECEENINHLTATPAGAPSSAEQENLEEEKDISVASYQVQGGDLLTENISNLPQTPIGLPRFSHPPQDVRDIFVTCNQLNGTDLSEESTKVSSPTPSNLPKFYSPDGYVRNVAGSTQVRGAYDLKMHHNNGSASDFFEVEHEPLVEMAPLKIGLDIVDSGMERKHQNLNNKEVSTNDSGIFDNQEFGYFTEPVADFSVDQLCSDSIGYPGELSVEFLEDRESKLCPSAFENITNASKDSPSSADLVKEHPAKSKNLELNDFYDEVVHEMEEILLDYSESPRARLSQVNQMSQSQISLPLRDGGSTASTSGTDDAYPLTLLPLRIDGVEVIGAKQKKGDVSLSERLVGVKEYTVYKIRVWSGKDQWEVERRYRDFYTLYRRLKSLSADQGWSLPSPWSSVEKESRKIFGNVSPLVVAHRSVLIQECLQSILHSSSFSSPPNALITFLSQQESLPNSPASNPLVSGYTSFAKGTDAENMSALGKTISLVVEIRPHRSMKQMLESQHYTCAGCHKHFDDGITLMQDFVQTLGWGKPRLCEYTGQLFCSTCHTNETAVLPARVLHHWDFTRYPVSQLAKSFLDSVYNQPMLCVSAVNPLLYSKVPALQHVMGVRKKIGSMLPYVRCPFRRSINKGLGSRRYLLESNDFFALRDLIDLSKGPFAALPAMVETVSKKILVHITEQCLICCDVGVPCCARQACDDPSSLIFTFQEGEVERCKSCEAVFHKPCFKKLTSCSCGTSLVVETAVNSVIRASHSANAEANGPLNLLGNRAATGLSIGLLSRLFSKPKPDRAENRDSNNVILMGSLPNTSI</sequence>
<dbReference type="SMART" id="SM01175">
    <property type="entry name" value="DUF4206"/>
    <property type="match status" value="1"/>
</dbReference>
<dbReference type="Proteomes" id="UP001428341">
    <property type="component" value="Unassembled WGS sequence"/>
</dbReference>
<keyword evidence="8" id="KW-1185">Reference proteome</keyword>
<dbReference type="SUPFAM" id="SSF64268">
    <property type="entry name" value="PX domain"/>
    <property type="match status" value="1"/>
</dbReference>
<dbReference type="AlphaFoldDB" id="A0AAP0QKI9"/>
<dbReference type="CDD" id="cd06093">
    <property type="entry name" value="PX_domain"/>
    <property type="match status" value="1"/>
</dbReference>
<evidence type="ECO:0000256" key="3">
    <source>
        <dbReference type="ARBA" id="ARBA00022771"/>
    </source>
</evidence>
<dbReference type="InterPro" id="IPR036871">
    <property type="entry name" value="PX_dom_sf"/>
</dbReference>
<dbReference type="GO" id="GO:0008270">
    <property type="term" value="F:zinc ion binding"/>
    <property type="evidence" value="ECO:0007669"/>
    <property type="project" value="UniProtKB-KW"/>
</dbReference>
<dbReference type="GO" id="GO:0035091">
    <property type="term" value="F:phosphatidylinositol binding"/>
    <property type="evidence" value="ECO:0007669"/>
    <property type="project" value="InterPro"/>
</dbReference>
<comment type="caution">
    <text evidence="7">The sequence shown here is derived from an EMBL/GenBank/DDBJ whole genome shotgun (WGS) entry which is preliminary data.</text>
</comment>
<feature type="domain" description="PX" evidence="6">
    <location>
        <begin position="666"/>
        <end position="786"/>
    </location>
</feature>
<dbReference type="PANTHER" id="PTHR12326">
    <property type="entry name" value="PLECKSTRIN HOMOLOGY DOMAIN CONTAINING PROTEIN"/>
    <property type="match status" value="1"/>
</dbReference>
<dbReference type="InterPro" id="IPR051366">
    <property type="entry name" value="DEF8"/>
</dbReference>
<keyword evidence="4" id="KW-0862">Zinc</keyword>
<organism evidence="7 8">
    <name type="scientific">Citrus x changshan-huyou</name>
    <dbReference type="NCBI Taxonomy" id="2935761"/>
    <lineage>
        <taxon>Eukaryota</taxon>
        <taxon>Viridiplantae</taxon>
        <taxon>Streptophyta</taxon>
        <taxon>Embryophyta</taxon>
        <taxon>Tracheophyta</taxon>
        <taxon>Spermatophyta</taxon>
        <taxon>Magnoliopsida</taxon>
        <taxon>eudicotyledons</taxon>
        <taxon>Gunneridae</taxon>
        <taxon>Pentapetalae</taxon>
        <taxon>rosids</taxon>
        <taxon>malvids</taxon>
        <taxon>Sapindales</taxon>
        <taxon>Rutaceae</taxon>
        <taxon>Aurantioideae</taxon>
        <taxon>Citrus</taxon>
    </lineage>
</organism>
<evidence type="ECO:0000256" key="5">
    <source>
        <dbReference type="SAM" id="MobiDB-lite"/>
    </source>
</evidence>
<accession>A0AAP0QKI9</accession>
<keyword evidence="3" id="KW-0863">Zinc-finger</keyword>
<dbReference type="SMART" id="SM00312">
    <property type="entry name" value="PX"/>
    <property type="match status" value="1"/>
</dbReference>
<dbReference type="GO" id="GO:0016020">
    <property type="term" value="C:membrane"/>
    <property type="evidence" value="ECO:0007669"/>
    <property type="project" value="UniProtKB-ARBA"/>
</dbReference>
<feature type="region of interest" description="Disordered" evidence="5">
    <location>
        <begin position="1"/>
        <end position="32"/>
    </location>
</feature>
<dbReference type="GO" id="GO:0005768">
    <property type="term" value="C:endosome"/>
    <property type="evidence" value="ECO:0007669"/>
    <property type="project" value="UniProtKB-ARBA"/>
</dbReference>
<evidence type="ECO:0000256" key="4">
    <source>
        <dbReference type="ARBA" id="ARBA00022833"/>
    </source>
</evidence>
<gene>
    <name evidence="7" type="ORF">WN944_013233</name>
</gene>
<keyword evidence="1" id="KW-0479">Metal-binding</keyword>
<dbReference type="Pfam" id="PF00787">
    <property type="entry name" value="PX"/>
    <property type="match status" value="1"/>
</dbReference>
<dbReference type="PANTHER" id="PTHR12326:SF3">
    <property type="entry name" value="DIFFERENTIALLY EXPRESSED IN FDCP 8 HOMOLOG"/>
    <property type="match status" value="1"/>
</dbReference>
<keyword evidence="2" id="KW-0677">Repeat</keyword>